<gene>
    <name evidence="7" type="ORF">DW027_00155</name>
</gene>
<dbReference type="Pfam" id="PF00884">
    <property type="entry name" value="Sulfatase"/>
    <property type="match status" value="1"/>
</dbReference>
<evidence type="ECO:0000256" key="4">
    <source>
        <dbReference type="ARBA" id="ARBA00022837"/>
    </source>
</evidence>
<comment type="PTM">
    <text evidence="5">The conversion to 3-oxoalanine (also known as C-formylglycine, FGly), of a serine or cysteine residue in prokaryotes and of a cysteine residue in eukaryotes, is critical for catalytic activity.</text>
</comment>
<accession>A0A415KZN4</accession>
<feature type="modified residue" description="3-oxoalanine (Ser)" evidence="5">
    <location>
        <position position="77"/>
    </location>
</feature>
<dbReference type="Gene3D" id="3.30.1120.10">
    <property type="match status" value="1"/>
</dbReference>
<evidence type="ECO:0000313" key="8">
    <source>
        <dbReference type="Proteomes" id="UP000284495"/>
    </source>
</evidence>
<dbReference type="RefSeq" id="WP_118218632.1">
    <property type="nucleotide sequence ID" value="NZ_JAQEAW010000004.1"/>
</dbReference>
<evidence type="ECO:0000256" key="1">
    <source>
        <dbReference type="ARBA" id="ARBA00008779"/>
    </source>
</evidence>
<evidence type="ECO:0000259" key="6">
    <source>
        <dbReference type="Pfam" id="PF00884"/>
    </source>
</evidence>
<evidence type="ECO:0000256" key="3">
    <source>
        <dbReference type="ARBA" id="ARBA00022801"/>
    </source>
</evidence>
<dbReference type="PANTHER" id="PTHR42693">
    <property type="entry name" value="ARYLSULFATASE FAMILY MEMBER"/>
    <property type="match status" value="1"/>
</dbReference>
<reference evidence="7 8" key="1">
    <citation type="submission" date="2018-08" db="EMBL/GenBank/DDBJ databases">
        <title>A genome reference for cultivated species of the human gut microbiota.</title>
        <authorList>
            <person name="Zou Y."/>
            <person name="Xue W."/>
            <person name="Luo G."/>
        </authorList>
    </citation>
    <scope>NUCLEOTIDE SEQUENCE [LARGE SCALE GENOMIC DNA]</scope>
    <source>
        <strain evidence="7 8">AF38-2</strain>
    </source>
</reference>
<protein>
    <submittedName>
        <fullName evidence="7">Arylsulfatase</fullName>
    </submittedName>
</protein>
<dbReference type="PROSITE" id="PS00149">
    <property type="entry name" value="SULFATASE_2"/>
    <property type="match status" value="1"/>
</dbReference>
<dbReference type="CDD" id="cd16026">
    <property type="entry name" value="GALNS_like"/>
    <property type="match status" value="1"/>
</dbReference>
<keyword evidence="4" id="KW-0106">Calcium</keyword>
<proteinExistence type="inferred from homology"/>
<dbReference type="Proteomes" id="UP000284495">
    <property type="component" value="Unassembled WGS sequence"/>
</dbReference>
<dbReference type="GO" id="GO:0004065">
    <property type="term" value="F:arylsulfatase activity"/>
    <property type="evidence" value="ECO:0007669"/>
    <property type="project" value="TreeGrafter"/>
</dbReference>
<organism evidence="7 8">
    <name type="scientific">Bacteroides xylanisolvens</name>
    <dbReference type="NCBI Taxonomy" id="371601"/>
    <lineage>
        <taxon>Bacteria</taxon>
        <taxon>Pseudomonadati</taxon>
        <taxon>Bacteroidota</taxon>
        <taxon>Bacteroidia</taxon>
        <taxon>Bacteroidales</taxon>
        <taxon>Bacteroidaceae</taxon>
        <taxon>Bacteroides</taxon>
    </lineage>
</organism>
<feature type="domain" description="Sulfatase N-terminal" evidence="6">
    <location>
        <begin position="29"/>
        <end position="349"/>
    </location>
</feature>
<dbReference type="EMBL" id="QROO01000001">
    <property type="protein sequence ID" value="RHL41720.1"/>
    <property type="molecule type" value="Genomic_DNA"/>
</dbReference>
<comment type="caution">
    <text evidence="7">The sequence shown here is derived from an EMBL/GenBank/DDBJ whole genome shotgun (WGS) entry which is preliminary data.</text>
</comment>
<dbReference type="InterPro" id="IPR000917">
    <property type="entry name" value="Sulfatase_N"/>
</dbReference>
<evidence type="ECO:0000256" key="5">
    <source>
        <dbReference type="PIRSR" id="PIRSR600917-52"/>
    </source>
</evidence>
<dbReference type="GO" id="GO:0046872">
    <property type="term" value="F:metal ion binding"/>
    <property type="evidence" value="ECO:0007669"/>
    <property type="project" value="UniProtKB-KW"/>
</dbReference>
<evidence type="ECO:0000256" key="2">
    <source>
        <dbReference type="ARBA" id="ARBA00022723"/>
    </source>
</evidence>
<dbReference type="Gene3D" id="3.40.720.10">
    <property type="entry name" value="Alkaline Phosphatase, subunit A"/>
    <property type="match status" value="1"/>
</dbReference>
<sequence>MYKLFISMALSPFVVMGAEKVHKSSIKRPNIILINMDDMGYGDLTVTGAQGYSTPNIDQLSFEGVRFTQFYSSSSVSSASRAGLMTGCYPNRISIYGAIKPETGIGVHPDEIFISQIVKEVGYTTAVVGKWHLGSEFGYLPLQRGFDEYFGLPYSNDMWPYGYLVRPGEVPTDRVMKRPELPLFNGNKIEKYIKTMDEQNSLTELYTKYAIDFIRRQQNKPFFLYFAHTMVHVPLPVSDKFRGKSEQGLFGDAMMEVDWSIGEVLKAVRETGMEENTLIIFTSDNGAWINFGMRAGSTGGLRDAKHVTYEGGQRVPCIMKWPAQIPAGWICNRLTSGIDILPTIAAIVGGKLPERKIDGVNILPLISGNKDFKPHDYLYYYDQKNQLDAVRDERFKLVEPHLYITYDGMLPHDDGTPGPRTKAYTDWALYDLRRDPGERYDIKSLYPEDVERLKQALDVMRKQCGDSNMRIKGGEVRPAGKVSR</sequence>
<dbReference type="InterPro" id="IPR017850">
    <property type="entry name" value="Alkaline_phosphatase_core_sf"/>
</dbReference>
<dbReference type="PANTHER" id="PTHR42693:SF53">
    <property type="entry name" value="ENDO-4-O-SULFATASE"/>
    <property type="match status" value="1"/>
</dbReference>
<dbReference type="SUPFAM" id="SSF53649">
    <property type="entry name" value="Alkaline phosphatase-like"/>
    <property type="match status" value="1"/>
</dbReference>
<comment type="similarity">
    <text evidence="1">Belongs to the sulfatase family.</text>
</comment>
<dbReference type="Pfam" id="PF14707">
    <property type="entry name" value="Sulfatase_C"/>
    <property type="match status" value="1"/>
</dbReference>
<evidence type="ECO:0000313" key="7">
    <source>
        <dbReference type="EMBL" id="RHL41720.1"/>
    </source>
</evidence>
<name>A0A415KZN4_9BACE</name>
<keyword evidence="2" id="KW-0479">Metal-binding</keyword>
<dbReference type="InterPro" id="IPR024607">
    <property type="entry name" value="Sulfatase_CS"/>
</dbReference>
<keyword evidence="3" id="KW-0378">Hydrolase</keyword>
<dbReference type="InterPro" id="IPR050738">
    <property type="entry name" value="Sulfatase"/>
</dbReference>
<dbReference type="AlphaFoldDB" id="A0A415KZN4"/>